<comment type="caution">
    <text evidence="4">The sequence shown here is derived from an EMBL/GenBank/DDBJ whole genome shotgun (WGS) entry which is preliminary data.</text>
</comment>
<dbReference type="PANTHER" id="PTHR43080:SF2">
    <property type="entry name" value="CBS DOMAIN-CONTAINING PROTEIN"/>
    <property type="match status" value="1"/>
</dbReference>
<dbReference type="Gene3D" id="3.10.580.10">
    <property type="entry name" value="CBS-domain"/>
    <property type="match status" value="1"/>
</dbReference>
<evidence type="ECO:0000313" key="4">
    <source>
        <dbReference type="EMBL" id="EJK67804.1"/>
    </source>
</evidence>
<dbReference type="PROSITE" id="PS51371">
    <property type="entry name" value="CBS"/>
    <property type="match status" value="1"/>
</dbReference>
<evidence type="ECO:0000256" key="1">
    <source>
        <dbReference type="ARBA" id="ARBA00023122"/>
    </source>
</evidence>
<dbReference type="EMBL" id="AGNL01012601">
    <property type="protein sequence ID" value="EJK67804.1"/>
    <property type="molecule type" value="Genomic_DNA"/>
</dbReference>
<name>K0SS49_THAOC</name>
<sequence>MLGGRLRVPSPSVAARGVQTLGDAKAATAGCAWKKSCYSGIDYTINEDSPVIEAVEKLAAYNVGALVTTDVQGNLSGVLSERDYVTKIALLERSSKEVKVKEISTKAANLVTASPEETTEIDTLQFSRVVGATVLALEANEVIRDVPHLSAVL</sequence>
<evidence type="ECO:0000313" key="5">
    <source>
        <dbReference type="Proteomes" id="UP000266841"/>
    </source>
</evidence>
<dbReference type="Pfam" id="PF00571">
    <property type="entry name" value="CBS"/>
    <property type="match status" value="1"/>
</dbReference>
<dbReference type="InterPro" id="IPR046342">
    <property type="entry name" value="CBS_dom_sf"/>
</dbReference>
<dbReference type="OrthoDB" id="418595at2759"/>
<dbReference type="PANTHER" id="PTHR43080">
    <property type="entry name" value="CBS DOMAIN-CONTAINING PROTEIN CBSX3, MITOCHONDRIAL"/>
    <property type="match status" value="1"/>
</dbReference>
<reference evidence="4 5" key="1">
    <citation type="journal article" date="2012" name="Genome Biol.">
        <title>Genome and low-iron response of an oceanic diatom adapted to chronic iron limitation.</title>
        <authorList>
            <person name="Lommer M."/>
            <person name="Specht M."/>
            <person name="Roy A.S."/>
            <person name="Kraemer L."/>
            <person name="Andreson R."/>
            <person name="Gutowska M.A."/>
            <person name="Wolf J."/>
            <person name="Bergner S.V."/>
            <person name="Schilhabel M.B."/>
            <person name="Klostermeier U.C."/>
            <person name="Beiko R.G."/>
            <person name="Rosenstiel P."/>
            <person name="Hippler M."/>
            <person name="Laroche J."/>
        </authorList>
    </citation>
    <scope>NUCLEOTIDE SEQUENCE [LARGE SCALE GENOMIC DNA]</scope>
    <source>
        <strain evidence="4 5">CCMP1005</strain>
    </source>
</reference>
<evidence type="ECO:0000259" key="3">
    <source>
        <dbReference type="PROSITE" id="PS51371"/>
    </source>
</evidence>
<accession>K0SS49</accession>
<feature type="domain" description="CBS" evidence="3">
    <location>
        <begin position="38"/>
        <end position="95"/>
    </location>
</feature>
<keyword evidence="1 2" id="KW-0129">CBS domain</keyword>
<evidence type="ECO:0000256" key="2">
    <source>
        <dbReference type="PROSITE-ProRule" id="PRU00703"/>
    </source>
</evidence>
<dbReference type="SUPFAM" id="SSF54631">
    <property type="entry name" value="CBS-domain pair"/>
    <property type="match status" value="1"/>
</dbReference>
<dbReference type="Proteomes" id="UP000266841">
    <property type="component" value="Unassembled WGS sequence"/>
</dbReference>
<dbReference type="InterPro" id="IPR051257">
    <property type="entry name" value="Diverse_CBS-Domain"/>
</dbReference>
<gene>
    <name evidence="4" type="ORF">THAOC_11112</name>
</gene>
<proteinExistence type="predicted"/>
<keyword evidence="5" id="KW-1185">Reference proteome</keyword>
<protein>
    <recommendedName>
        <fullName evidence="3">CBS domain-containing protein</fullName>
    </recommendedName>
</protein>
<dbReference type="AlphaFoldDB" id="K0SS49"/>
<dbReference type="InterPro" id="IPR000644">
    <property type="entry name" value="CBS_dom"/>
</dbReference>
<organism evidence="4 5">
    <name type="scientific">Thalassiosira oceanica</name>
    <name type="common">Marine diatom</name>
    <dbReference type="NCBI Taxonomy" id="159749"/>
    <lineage>
        <taxon>Eukaryota</taxon>
        <taxon>Sar</taxon>
        <taxon>Stramenopiles</taxon>
        <taxon>Ochrophyta</taxon>
        <taxon>Bacillariophyta</taxon>
        <taxon>Coscinodiscophyceae</taxon>
        <taxon>Thalassiosirophycidae</taxon>
        <taxon>Thalassiosirales</taxon>
        <taxon>Thalassiosiraceae</taxon>
        <taxon>Thalassiosira</taxon>
    </lineage>
</organism>